<dbReference type="PANTHER" id="PTHR43598">
    <property type="entry name" value="TUNGSTEN-CONTAINING FORMYLMETHANOFURAN DEHYDROGENASE 2 SUBUNIT B"/>
    <property type="match status" value="1"/>
</dbReference>
<dbReference type="Pfam" id="PF00384">
    <property type="entry name" value="Molybdopterin"/>
    <property type="match status" value="2"/>
</dbReference>
<reference evidence="10 11" key="1">
    <citation type="journal article" date="2018" name="Elife">
        <title>Discovery and characterization of a prevalent human gut bacterial enzyme sufficient for the inactivation of a family of plant toxins.</title>
        <authorList>
            <person name="Koppel N."/>
            <person name="Bisanz J.E."/>
            <person name="Pandelia M.E."/>
            <person name="Turnbaugh P.J."/>
            <person name="Balskus E.P."/>
        </authorList>
    </citation>
    <scope>NUCLEOTIDE SEQUENCE [LARGE SCALE GENOMIC DNA]</scope>
    <source>
        <strain evidence="10 11">OB21 GAM 11</strain>
    </source>
</reference>
<dbReference type="Pfam" id="PF04879">
    <property type="entry name" value="Molybdop_Fe4S4"/>
    <property type="match status" value="1"/>
</dbReference>
<dbReference type="CDD" id="cd02781">
    <property type="entry name" value="MopB_CT_Acetylene-hydratase"/>
    <property type="match status" value="1"/>
</dbReference>
<dbReference type="InterPro" id="IPR006311">
    <property type="entry name" value="TAT_signal"/>
</dbReference>
<evidence type="ECO:0000256" key="5">
    <source>
        <dbReference type="ARBA" id="ARBA00022723"/>
    </source>
</evidence>
<dbReference type="InterPro" id="IPR006963">
    <property type="entry name" value="Mopterin_OxRdtase_4Fe-4S_dom"/>
</dbReference>
<dbReference type="InterPro" id="IPR009010">
    <property type="entry name" value="Asp_de-COase-like_dom_sf"/>
</dbReference>
<evidence type="ECO:0000256" key="7">
    <source>
        <dbReference type="ARBA" id="ARBA00023002"/>
    </source>
</evidence>
<dbReference type="Gene3D" id="2.40.40.20">
    <property type="match status" value="1"/>
</dbReference>
<organism evidence="10 11">
    <name type="scientific">Adlercreutzia equolifaciens subsp. celatus</name>
    <dbReference type="NCBI Taxonomy" id="394340"/>
    <lineage>
        <taxon>Bacteria</taxon>
        <taxon>Bacillati</taxon>
        <taxon>Actinomycetota</taxon>
        <taxon>Coriobacteriia</taxon>
        <taxon>Eggerthellales</taxon>
        <taxon>Eggerthellaceae</taxon>
        <taxon>Adlercreutzia</taxon>
    </lineage>
</organism>
<dbReference type="InterPro" id="IPR006657">
    <property type="entry name" value="MoPterin_dinucl-bd_dom"/>
</dbReference>
<dbReference type="Pfam" id="PF01568">
    <property type="entry name" value="Molydop_binding"/>
    <property type="match status" value="1"/>
</dbReference>
<evidence type="ECO:0000256" key="1">
    <source>
        <dbReference type="ARBA" id="ARBA00001966"/>
    </source>
</evidence>
<dbReference type="PROSITE" id="PS51318">
    <property type="entry name" value="TAT"/>
    <property type="match status" value="1"/>
</dbReference>
<dbReference type="SUPFAM" id="SSF50692">
    <property type="entry name" value="ADC-like"/>
    <property type="match status" value="1"/>
</dbReference>
<evidence type="ECO:0000256" key="6">
    <source>
        <dbReference type="ARBA" id="ARBA00022729"/>
    </source>
</evidence>
<comment type="caution">
    <text evidence="10">The sequence shown here is derived from an EMBL/GenBank/DDBJ whole genome shotgun (WGS) entry which is preliminary data.</text>
</comment>
<proteinExistence type="inferred from homology"/>
<gene>
    <name evidence="10" type="ORF">C1850_05255</name>
</gene>
<keyword evidence="4" id="KW-0004">4Fe-4S</keyword>
<dbReference type="Gene3D" id="3.40.50.740">
    <property type="match status" value="2"/>
</dbReference>
<comment type="subcellular location">
    <subcellularLocation>
        <location evidence="2">Cell envelope</location>
    </subcellularLocation>
</comment>
<evidence type="ECO:0000256" key="3">
    <source>
        <dbReference type="ARBA" id="ARBA00010312"/>
    </source>
</evidence>
<evidence type="ECO:0000256" key="2">
    <source>
        <dbReference type="ARBA" id="ARBA00004196"/>
    </source>
</evidence>
<protein>
    <submittedName>
        <fullName evidence="10">Molybdopterin dinucleotide-binding protein</fullName>
    </submittedName>
</protein>
<dbReference type="RefSeq" id="WP_114539494.1">
    <property type="nucleotide sequence ID" value="NZ_DBFWAD010000099.1"/>
</dbReference>
<dbReference type="InterPro" id="IPR037949">
    <property type="entry name" value="MopB_CT_Acetylene-hydratase"/>
</dbReference>
<comment type="cofactor">
    <cofactor evidence="1">
        <name>[4Fe-4S] cluster</name>
        <dbReference type="ChEBI" id="CHEBI:49883"/>
    </cofactor>
</comment>
<dbReference type="GO" id="GO:0030313">
    <property type="term" value="C:cell envelope"/>
    <property type="evidence" value="ECO:0007669"/>
    <property type="project" value="UniProtKB-SubCell"/>
</dbReference>
<dbReference type="InterPro" id="IPR006656">
    <property type="entry name" value="Mopterin_OxRdtase"/>
</dbReference>
<keyword evidence="6" id="KW-0732">Signal</keyword>
<evidence type="ECO:0000313" key="11">
    <source>
        <dbReference type="Proteomes" id="UP000253805"/>
    </source>
</evidence>
<dbReference type="SMART" id="SM00926">
    <property type="entry name" value="Molybdop_Fe4S4"/>
    <property type="match status" value="1"/>
</dbReference>
<comment type="similarity">
    <text evidence="3">Belongs to the prokaryotic molybdopterin-containing oxidoreductase family.</text>
</comment>
<evidence type="ECO:0000256" key="9">
    <source>
        <dbReference type="ARBA" id="ARBA00023014"/>
    </source>
</evidence>
<dbReference type="EMBL" id="PPUT01000010">
    <property type="protein sequence ID" value="RDC44968.1"/>
    <property type="molecule type" value="Genomic_DNA"/>
</dbReference>
<keyword evidence="7" id="KW-0560">Oxidoreductase</keyword>
<dbReference type="GO" id="GO:0016491">
    <property type="term" value="F:oxidoreductase activity"/>
    <property type="evidence" value="ECO:0007669"/>
    <property type="project" value="UniProtKB-KW"/>
</dbReference>
<dbReference type="Gene3D" id="2.20.25.90">
    <property type="entry name" value="ADC-like domains"/>
    <property type="match status" value="1"/>
</dbReference>
<dbReference type="SUPFAM" id="SSF53706">
    <property type="entry name" value="Formate dehydrogenase/DMSO reductase, domains 1-3"/>
    <property type="match status" value="1"/>
</dbReference>
<keyword evidence="5" id="KW-0479">Metal-binding</keyword>
<dbReference type="Proteomes" id="UP000253805">
    <property type="component" value="Unassembled WGS sequence"/>
</dbReference>
<dbReference type="GO" id="GO:0051539">
    <property type="term" value="F:4 iron, 4 sulfur cluster binding"/>
    <property type="evidence" value="ECO:0007669"/>
    <property type="project" value="UniProtKB-KW"/>
</dbReference>
<dbReference type="GO" id="GO:0046872">
    <property type="term" value="F:metal ion binding"/>
    <property type="evidence" value="ECO:0007669"/>
    <property type="project" value="UniProtKB-KW"/>
</dbReference>
<dbReference type="Gene3D" id="3.40.228.10">
    <property type="entry name" value="Dimethylsulfoxide Reductase, domain 2"/>
    <property type="match status" value="2"/>
</dbReference>
<keyword evidence="9" id="KW-0411">Iron-sulfur</keyword>
<dbReference type="GO" id="GO:0018818">
    <property type="term" value="F:acetylene hydratase activity"/>
    <property type="evidence" value="ECO:0007669"/>
    <property type="project" value="InterPro"/>
</dbReference>
<evidence type="ECO:0000256" key="4">
    <source>
        <dbReference type="ARBA" id="ARBA00022485"/>
    </source>
</evidence>
<evidence type="ECO:0000313" key="10">
    <source>
        <dbReference type="EMBL" id="RDC44968.1"/>
    </source>
</evidence>
<dbReference type="PANTHER" id="PTHR43598:SF5">
    <property type="entry name" value="DMSO REDUCTASE CHAIN A"/>
    <property type="match status" value="1"/>
</dbReference>
<dbReference type="GO" id="GO:0043546">
    <property type="term" value="F:molybdopterin cofactor binding"/>
    <property type="evidence" value="ECO:0007669"/>
    <property type="project" value="InterPro"/>
</dbReference>
<keyword evidence="8" id="KW-0408">Iron</keyword>
<accession>A0A369NZY2</accession>
<dbReference type="AlphaFoldDB" id="A0A369NZY2"/>
<name>A0A369NZY2_9ACTN</name>
<evidence type="ECO:0000256" key="8">
    <source>
        <dbReference type="ARBA" id="ARBA00023004"/>
    </source>
</evidence>
<sequence length="992" mass="109626">MASLTMTRRTFAKVAAATAAAAGLGAGATGTALAETDAGPEKGNEVKRIRSACRGCGKMECGVWVTVQDGRVIKSEGDESAFQSAGNHCAKGQASLQAAYHPDRLRYPLKRTTPKGEDPQWQRISWDEAYKTTVDAIHANQDKYGKETCIFMGGTSRIWSMAPYGAFKQLFGSPNGIQANEICKGPRFYATAIDASNAYSWMEVVGRPRVFVQWGGASELSNYDDSCRTTVDVATRADKHIIVDPRQTNLGKEADIWVNLRPGTDGAVANCWAQVIIENELYDDLYVRKWMNAPMLVVQEESFKPTPTSSAQQSANIVTRILKESDLKEGGSDGRFMVINEKNGELSWYDATAANPGWEGEDWKPATEGREANQPGLDATGQTQGFVLDYVPFPDGLWPALHTEEGGREVTLKDGTKVHVRTVWEHYIDFLADYTPEKASEITGVDPEVLKEAAITYATRVDPSTGYGNGGIQYMLAPEHACNSVQNQRACDLVCGITGNMDIPGGMRGSTPGWPFFDLGMCNPDSPEIPPYDSSKILGSIEFPMIGSDRGPGWADATSIYDAIETGTPYNVTCGIGQTGDFMNQSNSINAAEQLKKLDFWCSIDLWHTPCVDMIADIAMPAAHWMELDCIRKSQGSSGAFGATVKAIDPPGEAKNDLEIVVGLYQAAGVPYFDEAKHGAKWFTGDEAVKHCNEVGLAGFRIPDWDDYKAEFQKNGWFDSKVEKPEAWGTYRRYQVGTNAVNGDFPPLPPEAQHQGWNTTTHKQEIWSLLLESWLVNGAGNDGVRPNLPYSDTEQFSDKEMFPLFVEAPHGPVADPDLFADENSFLMTTGRRQGTYFHSEHRQLPWCRELWPVPRLEMNPVDAERIGVTQGDWVWIETDQHKIREVVDLYYGIEPGVVNAEHQWWYPELKQPDHGFMLSGVNCLIDRHAQDRICGSSNLRAYGVKVYKATPENSPFGNPVPCGDDGTEIIHTCDDPRLKEWLPDYASERGEA</sequence>
<dbReference type="PROSITE" id="PS51669">
    <property type="entry name" value="4FE4S_MOW_BIS_MGD"/>
    <property type="match status" value="1"/>
</dbReference>